<dbReference type="PANTHER" id="PTHR11439:SF470">
    <property type="entry name" value="CYSTEINE-RICH RLK (RECEPTOR-LIKE PROTEIN KINASE) 8"/>
    <property type="match status" value="1"/>
</dbReference>
<keyword evidence="3" id="KW-1185">Reference proteome</keyword>
<dbReference type="InterPro" id="IPR013103">
    <property type="entry name" value="RVT_2"/>
</dbReference>
<reference evidence="3" key="1">
    <citation type="journal article" date="2019" name="Gigascience">
        <title>De novo genome assembly of the endangered Acer yangbiense, a plant species with extremely small populations endemic to Yunnan Province, China.</title>
        <authorList>
            <person name="Yang J."/>
            <person name="Wariss H.M."/>
            <person name="Tao L."/>
            <person name="Zhang R."/>
            <person name="Yun Q."/>
            <person name="Hollingsworth P."/>
            <person name="Dao Z."/>
            <person name="Luo G."/>
            <person name="Guo H."/>
            <person name="Ma Y."/>
            <person name="Sun W."/>
        </authorList>
    </citation>
    <scope>NUCLEOTIDE SEQUENCE [LARGE SCALE GENOMIC DNA]</scope>
    <source>
        <strain evidence="3">cv. Malutang</strain>
    </source>
</reference>
<dbReference type="AlphaFoldDB" id="A0A5C7GTN8"/>
<dbReference type="SUPFAM" id="SSF56672">
    <property type="entry name" value="DNA/RNA polymerases"/>
    <property type="match status" value="1"/>
</dbReference>
<protein>
    <recommendedName>
        <fullName evidence="1">Reverse transcriptase Ty1/copia-type domain-containing protein</fullName>
    </recommendedName>
</protein>
<dbReference type="CDD" id="cd09272">
    <property type="entry name" value="RNase_HI_RT_Ty1"/>
    <property type="match status" value="1"/>
</dbReference>
<accession>A0A5C7GTN8</accession>
<organism evidence="2 3">
    <name type="scientific">Acer yangbiense</name>
    <dbReference type="NCBI Taxonomy" id="1000413"/>
    <lineage>
        <taxon>Eukaryota</taxon>
        <taxon>Viridiplantae</taxon>
        <taxon>Streptophyta</taxon>
        <taxon>Embryophyta</taxon>
        <taxon>Tracheophyta</taxon>
        <taxon>Spermatophyta</taxon>
        <taxon>Magnoliopsida</taxon>
        <taxon>eudicotyledons</taxon>
        <taxon>Gunneridae</taxon>
        <taxon>Pentapetalae</taxon>
        <taxon>rosids</taxon>
        <taxon>malvids</taxon>
        <taxon>Sapindales</taxon>
        <taxon>Sapindaceae</taxon>
        <taxon>Hippocastanoideae</taxon>
        <taxon>Acereae</taxon>
        <taxon>Acer</taxon>
    </lineage>
</organism>
<dbReference type="Pfam" id="PF07727">
    <property type="entry name" value="RVT_2"/>
    <property type="match status" value="1"/>
</dbReference>
<evidence type="ECO:0000313" key="2">
    <source>
        <dbReference type="EMBL" id="TXG47930.1"/>
    </source>
</evidence>
<name>A0A5C7GTN8_9ROSI</name>
<proteinExistence type="predicted"/>
<comment type="caution">
    <text evidence="2">The sequence shown here is derived from an EMBL/GenBank/DDBJ whole genome shotgun (WGS) entry which is preliminary data.</text>
</comment>
<dbReference type="OrthoDB" id="1301386at2759"/>
<evidence type="ECO:0000313" key="3">
    <source>
        <dbReference type="Proteomes" id="UP000323000"/>
    </source>
</evidence>
<sequence>MELIIKRPFPPTTKLTTLRCILTVASARHWFIHQLDVHNAFLHGDLHEVVYMEPCLGLSQQGKKIVYKLNKSLYGLKQASRNWFSTFVNTIQKAGYQQSKTDYSLFTKAQGTSFTTVLIYVDDIVLIGNDLQEMEHWGGCHARRRSITGYCVLLGNSLISWKSKKQNNVSISSAEAEYQVIWLTLVWSRLGYAIYCRI</sequence>
<dbReference type="Proteomes" id="UP000323000">
    <property type="component" value="Chromosome 13"/>
</dbReference>
<dbReference type="PANTHER" id="PTHR11439">
    <property type="entry name" value="GAG-POL-RELATED RETROTRANSPOSON"/>
    <property type="match status" value="1"/>
</dbReference>
<evidence type="ECO:0000259" key="1">
    <source>
        <dbReference type="Pfam" id="PF07727"/>
    </source>
</evidence>
<dbReference type="InterPro" id="IPR043502">
    <property type="entry name" value="DNA/RNA_pol_sf"/>
</dbReference>
<dbReference type="EMBL" id="VAHF01000013">
    <property type="protein sequence ID" value="TXG47930.1"/>
    <property type="molecule type" value="Genomic_DNA"/>
</dbReference>
<feature type="domain" description="Reverse transcriptase Ty1/copia-type" evidence="1">
    <location>
        <begin position="9"/>
        <end position="136"/>
    </location>
</feature>
<gene>
    <name evidence="2" type="ORF">EZV62_027224</name>
</gene>